<evidence type="ECO:0000256" key="5">
    <source>
        <dbReference type="ARBA" id="ARBA00022617"/>
    </source>
</evidence>
<comment type="catalytic activity">
    <reaction evidence="1">
        <text>2 a phenolic donor + H2O2 = 2 a phenolic radical donor + 2 H2O</text>
        <dbReference type="Rhea" id="RHEA:56136"/>
        <dbReference type="ChEBI" id="CHEBI:15377"/>
        <dbReference type="ChEBI" id="CHEBI:16240"/>
        <dbReference type="ChEBI" id="CHEBI:139520"/>
        <dbReference type="ChEBI" id="CHEBI:139521"/>
        <dbReference type="EC" id="1.11.1.7"/>
    </reaction>
</comment>
<dbReference type="PROSITE" id="PS50873">
    <property type="entry name" value="PEROXIDASE_4"/>
    <property type="match status" value="1"/>
</dbReference>
<evidence type="ECO:0000313" key="12">
    <source>
        <dbReference type="EMBL" id="CAL0328456.1"/>
    </source>
</evidence>
<evidence type="ECO:0000313" key="13">
    <source>
        <dbReference type="Proteomes" id="UP001497480"/>
    </source>
</evidence>
<evidence type="ECO:0000256" key="9">
    <source>
        <dbReference type="PIRSR" id="PIRSR600823-3"/>
    </source>
</evidence>
<sequence>MVEGLRQVCKNYTMDPSMAAFNDVRSPDKFDNAYFNNILKGLGLLASDYLLGVDPRTRPIVEQYAKDEKVFFLGFFKCNGEGFYVWCQDWS</sequence>
<dbReference type="SUPFAM" id="SSF48113">
    <property type="entry name" value="Heme-dependent peroxidases"/>
    <property type="match status" value="1"/>
</dbReference>
<feature type="binding site" evidence="9">
    <location>
        <position position="31"/>
    </location>
    <ligand>
        <name>Ca(2+)</name>
        <dbReference type="ChEBI" id="CHEBI:29108"/>
        <label>2</label>
    </ligand>
</feature>
<organism evidence="12 13">
    <name type="scientific">Lupinus luteus</name>
    <name type="common">European yellow lupine</name>
    <dbReference type="NCBI Taxonomy" id="3873"/>
    <lineage>
        <taxon>Eukaryota</taxon>
        <taxon>Viridiplantae</taxon>
        <taxon>Streptophyta</taxon>
        <taxon>Embryophyta</taxon>
        <taxon>Tracheophyta</taxon>
        <taxon>Spermatophyta</taxon>
        <taxon>Magnoliopsida</taxon>
        <taxon>eudicotyledons</taxon>
        <taxon>Gunneridae</taxon>
        <taxon>Pentapetalae</taxon>
        <taxon>rosids</taxon>
        <taxon>fabids</taxon>
        <taxon>Fabales</taxon>
        <taxon>Fabaceae</taxon>
        <taxon>Papilionoideae</taxon>
        <taxon>50 kb inversion clade</taxon>
        <taxon>genistoids sensu lato</taxon>
        <taxon>core genistoids</taxon>
        <taxon>Genisteae</taxon>
        <taxon>Lupinus</taxon>
    </lineage>
</organism>
<dbReference type="GO" id="GO:0140825">
    <property type="term" value="F:lactoperoxidase activity"/>
    <property type="evidence" value="ECO:0007669"/>
    <property type="project" value="UniProtKB-EC"/>
</dbReference>
<dbReference type="Gene3D" id="1.10.420.10">
    <property type="entry name" value="Peroxidase, domain 2"/>
    <property type="match status" value="1"/>
</dbReference>
<dbReference type="InterPro" id="IPR000823">
    <property type="entry name" value="Peroxidase_pln"/>
</dbReference>
<dbReference type="AlphaFoldDB" id="A0AAV1Y575"/>
<dbReference type="EC" id="1.11.1.7" evidence="3"/>
<dbReference type="Pfam" id="PF00141">
    <property type="entry name" value="peroxidase"/>
    <property type="match status" value="1"/>
</dbReference>
<dbReference type="GO" id="GO:0006979">
    <property type="term" value="P:response to oxidative stress"/>
    <property type="evidence" value="ECO:0007669"/>
    <property type="project" value="InterPro"/>
</dbReference>
<dbReference type="Proteomes" id="UP001497480">
    <property type="component" value="Unassembled WGS sequence"/>
</dbReference>
<keyword evidence="9" id="KW-0106">Calcium</keyword>
<evidence type="ECO:0000256" key="4">
    <source>
        <dbReference type="ARBA" id="ARBA00022559"/>
    </source>
</evidence>
<evidence type="ECO:0000256" key="1">
    <source>
        <dbReference type="ARBA" id="ARBA00000189"/>
    </source>
</evidence>
<name>A0AAV1Y575_LUPLU</name>
<dbReference type="GO" id="GO:0046872">
    <property type="term" value="F:metal ion binding"/>
    <property type="evidence" value="ECO:0007669"/>
    <property type="project" value="UniProtKB-KW"/>
</dbReference>
<evidence type="ECO:0000256" key="2">
    <source>
        <dbReference type="ARBA" id="ARBA00001970"/>
    </source>
</evidence>
<feature type="domain" description="Plant heme peroxidase family profile" evidence="11">
    <location>
        <begin position="1"/>
        <end position="75"/>
    </location>
</feature>
<feature type="binding site" evidence="9">
    <location>
        <position position="23"/>
    </location>
    <ligand>
        <name>Ca(2+)</name>
        <dbReference type="ChEBI" id="CHEBI:29108"/>
        <label>2</label>
    </ligand>
</feature>
<evidence type="ECO:0000256" key="7">
    <source>
        <dbReference type="ARBA" id="ARBA00023002"/>
    </source>
</evidence>
<comment type="cofactor">
    <cofactor evidence="2">
        <name>heme b</name>
        <dbReference type="ChEBI" id="CHEBI:60344"/>
    </cofactor>
</comment>
<comment type="cofactor">
    <cofactor evidence="9">
        <name>Ca(2+)</name>
        <dbReference type="ChEBI" id="CHEBI:29108"/>
    </cofactor>
    <text evidence="9">Binds 2 calcium ions per subunit.</text>
</comment>
<evidence type="ECO:0000259" key="11">
    <source>
        <dbReference type="PROSITE" id="PS50873"/>
    </source>
</evidence>
<dbReference type="PANTHER" id="PTHR31517">
    <property type="match status" value="1"/>
</dbReference>
<evidence type="ECO:0000256" key="8">
    <source>
        <dbReference type="ARBA" id="ARBA00023004"/>
    </source>
</evidence>
<dbReference type="PANTHER" id="PTHR31517:SF88">
    <property type="entry name" value="PEROXIDASE 41"/>
    <property type="match status" value="1"/>
</dbReference>
<protein>
    <recommendedName>
        <fullName evidence="3">peroxidase</fullName>
        <ecNumber evidence="3">1.11.1.7</ecNumber>
    </recommendedName>
</protein>
<evidence type="ECO:0000256" key="3">
    <source>
        <dbReference type="ARBA" id="ARBA00012313"/>
    </source>
</evidence>
<proteinExistence type="inferred from homology"/>
<comment type="similarity">
    <text evidence="10">Belongs to the peroxidase family.</text>
</comment>
<reference evidence="12 13" key="1">
    <citation type="submission" date="2024-03" db="EMBL/GenBank/DDBJ databases">
        <authorList>
            <person name="Martinez-Hernandez J."/>
        </authorList>
    </citation>
    <scope>NUCLEOTIDE SEQUENCE [LARGE SCALE GENOMIC DNA]</scope>
</reference>
<keyword evidence="7" id="KW-0560">Oxidoreductase</keyword>
<dbReference type="InterPro" id="IPR010255">
    <property type="entry name" value="Haem_peroxidase_sf"/>
</dbReference>
<comment type="caution">
    <text evidence="12">The sequence shown here is derived from an EMBL/GenBank/DDBJ whole genome shotgun (WGS) entry which is preliminary data.</text>
</comment>
<keyword evidence="6 9" id="KW-0479">Metal-binding</keyword>
<evidence type="ECO:0000256" key="6">
    <source>
        <dbReference type="ARBA" id="ARBA00022723"/>
    </source>
</evidence>
<gene>
    <name evidence="12" type="ORF">LLUT_LOCUS29516</name>
</gene>
<dbReference type="EMBL" id="CAXHTB010000021">
    <property type="protein sequence ID" value="CAL0328456.1"/>
    <property type="molecule type" value="Genomic_DNA"/>
</dbReference>
<keyword evidence="4" id="KW-0575">Peroxidase</keyword>
<keyword evidence="13" id="KW-1185">Reference proteome</keyword>
<keyword evidence="8" id="KW-0408">Iron</keyword>
<dbReference type="InterPro" id="IPR002016">
    <property type="entry name" value="Haem_peroxidase"/>
</dbReference>
<accession>A0AAV1Y575</accession>
<keyword evidence="5" id="KW-0349">Heme</keyword>
<dbReference type="GO" id="GO:0020037">
    <property type="term" value="F:heme binding"/>
    <property type="evidence" value="ECO:0007669"/>
    <property type="project" value="InterPro"/>
</dbReference>
<evidence type="ECO:0000256" key="10">
    <source>
        <dbReference type="RuleBase" id="RU004241"/>
    </source>
</evidence>